<feature type="transmembrane region" description="Helical" evidence="6">
    <location>
        <begin position="63"/>
        <end position="83"/>
    </location>
</feature>
<comment type="subcellular location">
    <subcellularLocation>
        <location evidence="1">Membrane</location>
        <topology evidence="1">Multi-pass membrane protein</topology>
    </subcellularLocation>
</comment>
<dbReference type="Pfam" id="PF02361">
    <property type="entry name" value="CbiQ"/>
    <property type="match status" value="1"/>
</dbReference>
<sequence>MFDLWKTKYTFLDDVNIITKLALSVLLFFLVILIHQFDLMIYLALLMVLFLLFFNGIKLRVTLIFILFTMIFSIVSALFMIFYGNGTHMLFKLGFIEISIESLIRGLHLSLRTMTVSFFGLLVVFSSQIVMIFYSLMQHLKVKPKFAYAFMAAVRMVPLMLSSFVQLRRTLKMRYQMIPSKNHKGLNRFKHLLIPMLSQNIRKAHQLSVAMEKKGFKDGPRTYYYYVPFSYKDIILIVVMIVLVALAFILAHFMPITSINDVRVNNIY</sequence>
<evidence type="ECO:0000256" key="6">
    <source>
        <dbReference type="SAM" id="Phobius"/>
    </source>
</evidence>
<dbReference type="RefSeq" id="WP_061854984.1">
    <property type="nucleotide sequence ID" value="NZ_LUGM01000002.1"/>
</dbReference>
<keyword evidence="5 6" id="KW-0472">Membrane</keyword>
<feature type="transmembrane region" description="Helical" evidence="6">
    <location>
        <begin position="39"/>
        <end position="57"/>
    </location>
</feature>
<dbReference type="InterPro" id="IPR051611">
    <property type="entry name" value="ECF_transporter_component"/>
</dbReference>
<dbReference type="PANTHER" id="PTHR34857">
    <property type="entry name" value="SLL0384 PROTEIN"/>
    <property type="match status" value="1"/>
</dbReference>
<keyword evidence="4 6" id="KW-1133">Transmembrane helix</keyword>
<dbReference type="PANTHER" id="PTHR34857:SF2">
    <property type="entry name" value="SLL0384 PROTEIN"/>
    <property type="match status" value="1"/>
</dbReference>
<comment type="caution">
    <text evidence="7">The sequence shown here is derived from an EMBL/GenBank/DDBJ whole genome shotgun (WGS) entry which is preliminary data.</text>
</comment>
<evidence type="ECO:0000313" key="7">
    <source>
        <dbReference type="EMBL" id="KYH14827.1"/>
    </source>
</evidence>
<feature type="transmembrane region" description="Helical" evidence="6">
    <location>
        <begin position="114"/>
        <end position="134"/>
    </location>
</feature>
<evidence type="ECO:0000256" key="3">
    <source>
        <dbReference type="ARBA" id="ARBA00022692"/>
    </source>
</evidence>
<proteinExistence type="predicted"/>
<keyword evidence="2" id="KW-1003">Cell membrane</keyword>
<name>A0A151A673_9STAP</name>
<feature type="transmembrane region" description="Helical" evidence="6">
    <location>
        <begin position="234"/>
        <end position="254"/>
    </location>
</feature>
<evidence type="ECO:0000256" key="2">
    <source>
        <dbReference type="ARBA" id="ARBA00022475"/>
    </source>
</evidence>
<accession>A0A151A673</accession>
<keyword evidence="3 6" id="KW-0812">Transmembrane</keyword>
<feature type="transmembrane region" description="Helical" evidence="6">
    <location>
        <begin position="15"/>
        <end position="34"/>
    </location>
</feature>
<dbReference type="GO" id="GO:0005886">
    <property type="term" value="C:plasma membrane"/>
    <property type="evidence" value="ECO:0007669"/>
    <property type="project" value="UniProtKB-ARBA"/>
</dbReference>
<dbReference type="Proteomes" id="UP000075418">
    <property type="component" value="Unassembled WGS sequence"/>
</dbReference>
<dbReference type="CDD" id="cd16914">
    <property type="entry name" value="EcfT"/>
    <property type="match status" value="1"/>
</dbReference>
<dbReference type="InterPro" id="IPR003339">
    <property type="entry name" value="ABC/ECF_trnsptr_transmembrane"/>
</dbReference>
<reference evidence="7 8" key="1">
    <citation type="submission" date="2016-02" db="EMBL/GenBank/DDBJ databases">
        <title>Draft genome sequence of hydrocarbon degrading Staphylococcus saprophyticus Strain CNV2, isolated from crude-oil contaminated soil from Noonmati Oil Refinery, Guwahati, Assam, India.</title>
        <authorList>
            <person name="Mukherjee A."/>
            <person name="Chettri B."/>
            <person name="Langpoklakpam J."/>
            <person name="Singh A.K."/>
            <person name="Chattopadhyay D.J."/>
        </authorList>
    </citation>
    <scope>NUCLEOTIDE SEQUENCE [LARGE SCALE GENOMIC DNA]</scope>
    <source>
        <strain evidence="7 8">CNV2</strain>
    </source>
</reference>
<protein>
    <submittedName>
        <fullName evidence="7">Cobalt ABC transporter permease</fullName>
    </submittedName>
</protein>
<evidence type="ECO:0000256" key="1">
    <source>
        <dbReference type="ARBA" id="ARBA00004141"/>
    </source>
</evidence>
<evidence type="ECO:0000256" key="5">
    <source>
        <dbReference type="ARBA" id="ARBA00023136"/>
    </source>
</evidence>
<evidence type="ECO:0000256" key="4">
    <source>
        <dbReference type="ARBA" id="ARBA00022989"/>
    </source>
</evidence>
<feature type="transmembrane region" description="Helical" evidence="6">
    <location>
        <begin position="146"/>
        <end position="167"/>
    </location>
</feature>
<organism evidence="7 8">
    <name type="scientific">Staphylococcus kloosii</name>
    <dbReference type="NCBI Taxonomy" id="29384"/>
    <lineage>
        <taxon>Bacteria</taxon>
        <taxon>Bacillati</taxon>
        <taxon>Bacillota</taxon>
        <taxon>Bacilli</taxon>
        <taxon>Bacillales</taxon>
        <taxon>Staphylococcaceae</taxon>
        <taxon>Staphylococcus</taxon>
    </lineage>
</organism>
<dbReference type="AlphaFoldDB" id="A0A151A673"/>
<dbReference type="EMBL" id="LUGM01000002">
    <property type="protein sequence ID" value="KYH14827.1"/>
    <property type="molecule type" value="Genomic_DNA"/>
</dbReference>
<gene>
    <name evidence="7" type="ORF">A0131_08560</name>
</gene>
<evidence type="ECO:0000313" key="8">
    <source>
        <dbReference type="Proteomes" id="UP000075418"/>
    </source>
</evidence>